<proteinExistence type="predicted"/>
<reference evidence="1 2" key="1">
    <citation type="submission" date="2015-01" db="EMBL/GenBank/DDBJ databases">
        <title>Genome Sequencing of Rickettsiales.</title>
        <authorList>
            <person name="Daugherty S.C."/>
            <person name="Su Q."/>
            <person name="Abolude K."/>
            <person name="Beier-Sexton M."/>
            <person name="Carlyon J.A."/>
            <person name="Carter R."/>
            <person name="Day N.P."/>
            <person name="Dumler S.J."/>
            <person name="Dyachenko V."/>
            <person name="Godinez A."/>
            <person name="Kurtti T.J."/>
            <person name="Lichay M."/>
            <person name="Mullins K.E."/>
            <person name="Ott S."/>
            <person name="Pappas-Brown V."/>
            <person name="Paris D.H."/>
            <person name="Patel P."/>
            <person name="Richards A.L."/>
            <person name="Sadzewicz L."/>
            <person name="Sears K."/>
            <person name="Seidman D."/>
            <person name="Sengamalay N."/>
            <person name="Stenos J."/>
            <person name="Tallon L.J."/>
            <person name="Vincent G."/>
            <person name="Fraser C.M."/>
            <person name="Munderloh U."/>
            <person name="Dunning-Hotopp J.C."/>
        </authorList>
    </citation>
    <scope>NUCLEOTIDE SEQUENCE [LARGE SCALE GENOMIC DNA]</scope>
    <source>
        <strain evidence="1 2">NCH-1</strain>
    </source>
</reference>
<dbReference type="EMBL" id="LANT01000008">
    <property type="protein sequence ID" value="KJV63048.1"/>
    <property type="molecule type" value="Genomic_DNA"/>
</dbReference>
<gene>
    <name evidence="1" type="ORF">EPHNCH_1125</name>
</gene>
<accession>A0A0F3N4Q0</accession>
<dbReference type="Proteomes" id="UP000033754">
    <property type="component" value="Unassembled WGS sequence"/>
</dbReference>
<comment type="caution">
    <text evidence="1">The sequence shown here is derived from an EMBL/GenBank/DDBJ whole genome shotgun (WGS) entry which is preliminary data.</text>
</comment>
<organism evidence="1 2">
    <name type="scientific">Anaplasma phagocytophilum str. NCH-1</name>
    <dbReference type="NCBI Taxonomy" id="1359161"/>
    <lineage>
        <taxon>Bacteria</taxon>
        <taxon>Pseudomonadati</taxon>
        <taxon>Pseudomonadota</taxon>
        <taxon>Alphaproteobacteria</taxon>
        <taxon>Rickettsiales</taxon>
        <taxon>Anaplasmataceae</taxon>
        <taxon>Anaplasma</taxon>
        <taxon>phagocytophilum group</taxon>
    </lineage>
</organism>
<evidence type="ECO:0000313" key="1">
    <source>
        <dbReference type="EMBL" id="KJV63048.1"/>
    </source>
</evidence>
<name>A0A0F3N4Q0_ANAPH</name>
<protein>
    <submittedName>
        <fullName evidence="1">Uncharacterized protein</fullName>
    </submittedName>
</protein>
<dbReference type="PATRIC" id="fig|1359161.3.peg.1267"/>
<dbReference type="AlphaFoldDB" id="A0A0F3N4Q0"/>
<evidence type="ECO:0000313" key="2">
    <source>
        <dbReference type="Proteomes" id="UP000033754"/>
    </source>
</evidence>
<sequence>MCPFKLGVTVKEREFCKGFVIIVDYLMHEILKLQYLLK</sequence>